<keyword evidence="2" id="KW-1185">Reference proteome</keyword>
<evidence type="ECO:0000313" key="2">
    <source>
        <dbReference type="Proteomes" id="UP001607302"/>
    </source>
</evidence>
<dbReference type="EMBL" id="JAUDFV010000133">
    <property type="protein sequence ID" value="KAL2726799.1"/>
    <property type="molecule type" value="Genomic_DNA"/>
</dbReference>
<proteinExistence type="predicted"/>
<name>A0ABD2B256_VESSQ</name>
<protein>
    <submittedName>
        <fullName evidence="1">Uncharacterized protein</fullName>
    </submittedName>
</protein>
<dbReference type="AlphaFoldDB" id="A0ABD2B256"/>
<accession>A0ABD2B256</accession>
<sequence>MSLGSSTKTTSLRVFYPWLLTYPKPTSSHLFSLMAHKNGSALQGQRRNVPMRLSWDREKHRKENGTFLKLQKAWNYHTLVTAVLYSNAGPKPLALVEILRQNDSSHDSNDK</sequence>
<comment type="caution">
    <text evidence="1">The sequence shown here is derived from an EMBL/GenBank/DDBJ whole genome shotgun (WGS) entry which is preliminary data.</text>
</comment>
<organism evidence="1 2">
    <name type="scientific">Vespula squamosa</name>
    <name type="common">Southern yellow jacket</name>
    <name type="synonym">Wasp</name>
    <dbReference type="NCBI Taxonomy" id="30214"/>
    <lineage>
        <taxon>Eukaryota</taxon>
        <taxon>Metazoa</taxon>
        <taxon>Ecdysozoa</taxon>
        <taxon>Arthropoda</taxon>
        <taxon>Hexapoda</taxon>
        <taxon>Insecta</taxon>
        <taxon>Pterygota</taxon>
        <taxon>Neoptera</taxon>
        <taxon>Endopterygota</taxon>
        <taxon>Hymenoptera</taxon>
        <taxon>Apocrita</taxon>
        <taxon>Aculeata</taxon>
        <taxon>Vespoidea</taxon>
        <taxon>Vespidae</taxon>
        <taxon>Vespinae</taxon>
        <taxon>Vespula</taxon>
    </lineage>
</organism>
<gene>
    <name evidence="1" type="ORF">V1478_007077</name>
</gene>
<reference evidence="1 2" key="1">
    <citation type="journal article" date="2024" name="Ann. Entomol. Soc. Am.">
        <title>Genomic analyses of the southern and eastern yellowjacket wasps (Hymenoptera: Vespidae) reveal evolutionary signatures of social life.</title>
        <authorList>
            <person name="Catto M.A."/>
            <person name="Caine P.B."/>
            <person name="Orr S.E."/>
            <person name="Hunt B.G."/>
            <person name="Goodisman M.A.D."/>
        </authorList>
    </citation>
    <scope>NUCLEOTIDE SEQUENCE [LARGE SCALE GENOMIC DNA]</scope>
    <source>
        <strain evidence="1">233</strain>
        <tissue evidence="1">Head and thorax</tissue>
    </source>
</reference>
<dbReference type="Proteomes" id="UP001607302">
    <property type="component" value="Unassembled WGS sequence"/>
</dbReference>
<evidence type="ECO:0000313" key="1">
    <source>
        <dbReference type="EMBL" id="KAL2726799.1"/>
    </source>
</evidence>